<name>A0ABD1Y509_9MARC</name>
<organism evidence="1 2">
    <name type="scientific">Riccia fluitans</name>
    <dbReference type="NCBI Taxonomy" id="41844"/>
    <lineage>
        <taxon>Eukaryota</taxon>
        <taxon>Viridiplantae</taxon>
        <taxon>Streptophyta</taxon>
        <taxon>Embryophyta</taxon>
        <taxon>Marchantiophyta</taxon>
        <taxon>Marchantiopsida</taxon>
        <taxon>Marchantiidae</taxon>
        <taxon>Marchantiales</taxon>
        <taxon>Ricciaceae</taxon>
        <taxon>Riccia</taxon>
    </lineage>
</organism>
<proteinExistence type="predicted"/>
<dbReference type="Proteomes" id="UP001605036">
    <property type="component" value="Unassembled WGS sequence"/>
</dbReference>
<dbReference type="AlphaFoldDB" id="A0ABD1Y509"/>
<keyword evidence="2" id="KW-1185">Reference proteome</keyword>
<reference evidence="1 2" key="1">
    <citation type="submission" date="2024-09" db="EMBL/GenBank/DDBJ databases">
        <title>Chromosome-scale assembly of Riccia fluitans.</title>
        <authorList>
            <person name="Paukszto L."/>
            <person name="Sawicki J."/>
            <person name="Karawczyk K."/>
            <person name="Piernik-Szablinska J."/>
            <person name="Szczecinska M."/>
            <person name="Mazdziarz M."/>
        </authorList>
    </citation>
    <scope>NUCLEOTIDE SEQUENCE [LARGE SCALE GENOMIC DNA]</scope>
    <source>
        <strain evidence="1">Rf_01</strain>
        <tissue evidence="1">Aerial parts of the thallus</tissue>
    </source>
</reference>
<evidence type="ECO:0000313" key="1">
    <source>
        <dbReference type="EMBL" id="KAL2621836.1"/>
    </source>
</evidence>
<evidence type="ECO:0000313" key="2">
    <source>
        <dbReference type="Proteomes" id="UP001605036"/>
    </source>
</evidence>
<protein>
    <submittedName>
        <fullName evidence="1">Uncharacterized protein</fullName>
    </submittedName>
</protein>
<sequence>MVGSSQFTTRPRCNDGYEPEGAVWEEVSNGPVITVIDRLMPSMQKGSGKNCDKTRGSASSTVPTSVRYLEYGILSSTDAAGQCHNMWCQQTAFFRHVSIVKIE</sequence>
<comment type="caution">
    <text evidence="1">The sequence shown here is derived from an EMBL/GenBank/DDBJ whole genome shotgun (WGS) entry which is preliminary data.</text>
</comment>
<accession>A0ABD1Y509</accession>
<gene>
    <name evidence="1" type="ORF">R1flu_002041</name>
</gene>
<dbReference type="EMBL" id="JBHFFA010000006">
    <property type="protein sequence ID" value="KAL2621836.1"/>
    <property type="molecule type" value="Genomic_DNA"/>
</dbReference>